<dbReference type="AlphaFoldDB" id="A0AAV7G9B6"/>
<reference evidence="1 2" key="1">
    <citation type="journal article" date="2021" name="Hortic Res">
        <title>Chromosome-scale assembly of the Dendrobium chrysotoxum genome enhances the understanding of orchid evolution.</title>
        <authorList>
            <person name="Zhang Y."/>
            <person name="Zhang G.Q."/>
            <person name="Zhang D."/>
            <person name="Liu X.D."/>
            <person name="Xu X.Y."/>
            <person name="Sun W.H."/>
            <person name="Yu X."/>
            <person name="Zhu X."/>
            <person name="Wang Z.W."/>
            <person name="Zhao X."/>
            <person name="Zhong W.Y."/>
            <person name="Chen H."/>
            <person name="Yin W.L."/>
            <person name="Huang T."/>
            <person name="Niu S.C."/>
            <person name="Liu Z.J."/>
        </authorList>
    </citation>
    <scope>NUCLEOTIDE SEQUENCE [LARGE SCALE GENOMIC DNA]</scope>
    <source>
        <strain evidence="1">Lindl</strain>
    </source>
</reference>
<evidence type="ECO:0000313" key="1">
    <source>
        <dbReference type="EMBL" id="KAH0452102.1"/>
    </source>
</evidence>
<evidence type="ECO:0000313" key="2">
    <source>
        <dbReference type="Proteomes" id="UP000775213"/>
    </source>
</evidence>
<accession>A0AAV7G9B6</accession>
<gene>
    <name evidence="1" type="ORF">IEQ34_019401</name>
</gene>
<proteinExistence type="predicted"/>
<keyword evidence="2" id="KW-1185">Reference proteome</keyword>
<dbReference type="EMBL" id="JAGFBR010000017">
    <property type="protein sequence ID" value="KAH0452102.1"/>
    <property type="molecule type" value="Genomic_DNA"/>
</dbReference>
<sequence>MPFLPASVKFPKPFCTEAWRSELAGEGYRREHWWVKKRVRETCGFAKSGHCQYSVFKSKRRRNARIRRI</sequence>
<organism evidence="1 2">
    <name type="scientific">Dendrobium chrysotoxum</name>
    <name type="common">Orchid</name>
    <dbReference type="NCBI Taxonomy" id="161865"/>
    <lineage>
        <taxon>Eukaryota</taxon>
        <taxon>Viridiplantae</taxon>
        <taxon>Streptophyta</taxon>
        <taxon>Embryophyta</taxon>
        <taxon>Tracheophyta</taxon>
        <taxon>Spermatophyta</taxon>
        <taxon>Magnoliopsida</taxon>
        <taxon>Liliopsida</taxon>
        <taxon>Asparagales</taxon>
        <taxon>Orchidaceae</taxon>
        <taxon>Epidendroideae</taxon>
        <taxon>Malaxideae</taxon>
        <taxon>Dendrobiinae</taxon>
        <taxon>Dendrobium</taxon>
    </lineage>
</organism>
<name>A0AAV7G9B6_DENCH</name>
<comment type="caution">
    <text evidence="1">The sequence shown here is derived from an EMBL/GenBank/DDBJ whole genome shotgun (WGS) entry which is preliminary data.</text>
</comment>
<protein>
    <submittedName>
        <fullName evidence="1">Uncharacterized protein</fullName>
    </submittedName>
</protein>
<dbReference type="Proteomes" id="UP000775213">
    <property type="component" value="Unassembled WGS sequence"/>
</dbReference>